<dbReference type="Gene3D" id="3.40.50.300">
    <property type="entry name" value="P-loop containing nucleotide triphosphate hydrolases"/>
    <property type="match status" value="2"/>
</dbReference>
<evidence type="ECO:0000313" key="8">
    <source>
        <dbReference type="Proteomes" id="UP000225706"/>
    </source>
</evidence>
<dbReference type="InterPro" id="IPR026634">
    <property type="entry name" value="TPST-like"/>
</dbReference>
<dbReference type="InterPro" id="IPR027417">
    <property type="entry name" value="P-loop_NTPase"/>
</dbReference>
<keyword evidence="8" id="KW-1185">Reference proteome</keyword>
<evidence type="ECO:0000256" key="1">
    <source>
        <dbReference type="ARBA" id="ARBA00009988"/>
    </source>
</evidence>
<keyword evidence="6" id="KW-0812">Transmembrane</keyword>
<evidence type="ECO:0000256" key="5">
    <source>
        <dbReference type="RuleBase" id="RU365018"/>
    </source>
</evidence>
<dbReference type="OrthoDB" id="6020239at2759"/>
<feature type="transmembrane region" description="Helical" evidence="6">
    <location>
        <begin position="131"/>
        <end position="157"/>
    </location>
</feature>
<dbReference type="SUPFAM" id="SSF52540">
    <property type="entry name" value="P-loop containing nucleoside triphosphate hydrolases"/>
    <property type="match status" value="2"/>
</dbReference>
<gene>
    <name evidence="7" type="ORF">AWC38_SpisGene21281</name>
</gene>
<comment type="caution">
    <text evidence="7">The sequence shown here is derived from an EMBL/GenBank/DDBJ whole genome shotgun (WGS) entry which is preliminary data.</text>
</comment>
<evidence type="ECO:0000256" key="4">
    <source>
        <dbReference type="ARBA" id="ARBA00048460"/>
    </source>
</evidence>
<dbReference type="GO" id="GO:0005794">
    <property type="term" value="C:Golgi apparatus"/>
    <property type="evidence" value="ECO:0007669"/>
    <property type="project" value="UniProtKB-ARBA"/>
</dbReference>
<dbReference type="Proteomes" id="UP000225706">
    <property type="component" value="Unassembled WGS sequence"/>
</dbReference>
<dbReference type="GO" id="GO:0008476">
    <property type="term" value="F:protein-tyrosine sulfotransferase activity"/>
    <property type="evidence" value="ECO:0007669"/>
    <property type="project" value="UniProtKB-EC"/>
</dbReference>
<name>A0A2B4RDJ4_STYPI</name>
<protein>
    <recommendedName>
        <fullName evidence="2 5">Protein-tyrosine sulfotransferase</fullName>
        <ecNumber evidence="2 5">2.8.2.20</ecNumber>
    </recommendedName>
</protein>
<comment type="function">
    <text evidence="5">Catalyzes the O-sulfation of tyrosine residues within acidic motifs of polypeptides, using 3'-phosphoadenylyl sulfate (PAPS) as cosubstrate.</text>
</comment>
<keyword evidence="6" id="KW-0472">Membrane</keyword>
<evidence type="ECO:0000256" key="3">
    <source>
        <dbReference type="ARBA" id="ARBA00022679"/>
    </source>
</evidence>
<dbReference type="EMBL" id="LSMT01000763">
    <property type="protein sequence ID" value="PFX14550.1"/>
    <property type="molecule type" value="Genomic_DNA"/>
</dbReference>
<sequence length="489" mass="56258">MGDKKGGRTSELLSQDPSRIKDIEEIIKTVGAPVKFIHIVRNPFDNIATMLLRATGRRDSVREEGVKVNKSQILENCIKKYFNLTEANQRVRERFGDAVVDIPGRETVLRPKETLQKLCDHLGRRKAANRMFVRTGFFPLLVTGFLSSLFLATYVIFKETKISSPGRRMVQILETVTLTENVETPSLSYAEKLFKAYDEVETFVMFIGYPRSSHSLVGAILDAHPEIIIPHEFNLLQMWSRYNLPTFRRKNLLRYKLFFDLHRTSMEQAMFGIRASQNRTVLNGEFTYLYNVPKLWQGGYKNRIKVIGDKKGGKTSELLSHDPSRMKQLEGIAKLVGVPMKFIHIVRNPFDNIATMVLRRLGERNNVREEGVKVNGSHILENWIGAYFKLVEANQRVRERFGDAVIDIPGHETVLRPKETLQKLCDHLGVTCSVHYVEKCSRILYGTPSVTRDKIVWTKEQKQRVTELMKKYSFLKDFSFDDYLTASSG</sequence>
<dbReference type="AlphaFoldDB" id="A0A2B4RDJ4"/>
<comment type="similarity">
    <text evidence="1 5">Belongs to the protein sulfotransferase family.</text>
</comment>
<proteinExistence type="inferred from homology"/>
<evidence type="ECO:0000256" key="2">
    <source>
        <dbReference type="ARBA" id="ARBA00013262"/>
    </source>
</evidence>
<dbReference type="PANTHER" id="PTHR12788:SF8">
    <property type="entry name" value="PROTEIN-TYROSINE SULFOTRANSFERASE"/>
    <property type="match status" value="1"/>
</dbReference>
<evidence type="ECO:0000256" key="6">
    <source>
        <dbReference type="SAM" id="Phobius"/>
    </source>
</evidence>
<keyword evidence="3 5" id="KW-0808">Transferase</keyword>
<accession>A0A2B4RDJ4</accession>
<dbReference type="PANTHER" id="PTHR12788">
    <property type="entry name" value="PROTEIN-TYROSINE SULFOTRANSFERASE 2"/>
    <property type="match status" value="1"/>
</dbReference>
<dbReference type="Pfam" id="PF13469">
    <property type="entry name" value="Sulfotransfer_3"/>
    <property type="match status" value="2"/>
</dbReference>
<reference evidence="8" key="1">
    <citation type="journal article" date="2017" name="bioRxiv">
        <title>Comparative analysis of the genomes of Stylophora pistillata and Acropora digitifera provides evidence for extensive differences between species of corals.</title>
        <authorList>
            <person name="Voolstra C.R."/>
            <person name="Li Y."/>
            <person name="Liew Y.J."/>
            <person name="Baumgarten S."/>
            <person name="Zoccola D."/>
            <person name="Flot J.-F."/>
            <person name="Tambutte S."/>
            <person name="Allemand D."/>
            <person name="Aranda M."/>
        </authorList>
    </citation>
    <scope>NUCLEOTIDE SEQUENCE [LARGE SCALE GENOMIC DNA]</scope>
</reference>
<dbReference type="EC" id="2.8.2.20" evidence="2 5"/>
<keyword evidence="6" id="KW-1133">Transmembrane helix</keyword>
<evidence type="ECO:0000313" key="7">
    <source>
        <dbReference type="EMBL" id="PFX14550.1"/>
    </source>
</evidence>
<comment type="catalytic activity">
    <reaction evidence="4 5">
        <text>L-tyrosyl-[protein] + 3'-phosphoadenylyl sulfate = O-sulfo-L-tyrosine-[protein] + adenosine 3',5'-bisphosphate + H(+)</text>
        <dbReference type="Rhea" id="RHEA:16801"/>
        <dbReference type="Rhea" id="RHEA-COMP:10136"/>
        <dbReference type="Rhea" id="RHEA-COMP:11688"/>
        <dbReference type="ChEBI" id="CHEBI:15378"/>
        <dbReference type="ChEBI" id="CHEBI:46858"/>
        <dbReference type="ChEBI" id="CHEBI:58339"/>
        <dbReference type="ChEBI" id="CHEBI:58343"/>
        <dbReference type="ChEBI" id="CHEBI:65286"/>
        <dbReference type="EC" id="2.8.2.20"/>
    </reaction>
</comment>
<organism evidence="7 8">
    <name type="scientific">Stylophora pistillata</name>
    <name type="common">Smooth cauliflower coral</name>
    <dbReference type="NCBI Taxonomy" id="50429"/>
    <lineage>
        <taxon>Eukaryota</taxon>
        <taxon>Metazoa</taxon>
        <taxon>Cnidaria</taxon>
        <taxon>Anthozoa</taxon>
        <taxon>Hexacorallia</taxon>
        <taxon>Scleractinia</taxon>
        <taxon>Astrocoeniina</taxon>
        <taxon>Pocilloporidae</taxon>
        <taxon>Stylophora</taxon>
    </lineage>
</organism>